<keyword evidence="3 5" id="KW-0732">Signal</keyword>
<dbReference type="InterPro" id="IPR001073">
    <property type="entry name" value="C1q_dom"/>
</dbReference>
<dbReference type="SMART" id="SM00110">
    <property type="entry name" value="C1Q"/>
    <property type="match status" value="1"/>
</dbReference>
<sequence>MNICVVILLTVLTTESVALIDNDYEAGYREIRTILFKQQEEIRELKKISLVQEKKLRSLENENEALRRNVDELNAIVLKLEASRPTTNPSDDINSVSNTSSLQTRQIDHSGESLFSNGKRLTTSTPVAFYAYMSTSENAPSNHHTLVFDVIKTNIGGGYNKHSGMFSAPVAGVYVLTWTIYSGDNGKTVFGIFVNDDMVCSTFGETNDVDYDYDSDTGVIVVSLNQYDDVFIRSIMTCSTNIVSFAWNTRTTFAGWKLD</sequence>
<dbReference type="InterPro" id="IPR008983">
    <property type="entry name" value="Tumour_necrosis_fac-like_dom"/>
</dbReference>
<evidence type="ECO:0000256" key="5">
    <source>
        <dbReference type="SAM" id="SignalP"/>
    </source>
</evidence>
<keyword evidence="4" id="KW-0175">Coiled coil</keyword>
<comment type="subcellular location">
    <subcellularLocation>
        <location evidence="1">Secreted</location>
    </subcellularLocation>
</comment>
<dbReference type="PANTHER" id="PTHR22923">
    <property type="entry name" value="CEREBELLIN-RELATED"/>
    <property type="match status" value="1"/>
</dbReference>
<dbReference type="GO" id="GO:0005576">
    <property type="term" value="C:extracellular region"/>
    <property type="evidence" value="ECO:0007669"/>
    <property type="project" value="UniProtKB-SubCell"/>
</dbReference>
<feature type="domain" description="C1q" evidence="6">
    <location>
        <begin position="122"/>
        <end position="259"/>
    </location>
</feature>
<evidence type="ECO:0000256" key="1">
    <source>
        <dbReference type="ARBA" id="ARBA00004613"/>
    </source>
</evidence>
<accession>A0A8W8LDW6</accession>
<evidence type="ECO:0000256" key="2">
    <source>
        <dbReference type="ARBA" id="ARBA00022525"/>
    </source>
</evidence>
<evidence type="ECO:0000313" key="7">
    <source>
        <dbReference type="EnsemblMetazoa" id="G2755.1:cds"/>
    </source>
</evidence>
<organism evidence="7 8">
    <name type="scientific">Magallana gigas</name>
    <name type="common">Pacific oyster</name>
    <name type="synonym">Crassostrea gigas</name>
    <dbReference type="NCBI Taxonomy" id="29159"/>
    <lineage>
        <taxon>Eukaryota</taxon>
        <taxon>Metazoa</taxon>
        <taxon>Spiralia</taxon>
        <taxon>Lophotrochozoa</taxon>
        <taxon>Mollusca</taxon>
        <taxon>Bivalvia</taxon>
        <taxon>Autobranchia</taxon>
        <taxon>Pteriomorphia</taxon>
        <taxon>Ostreida</taxon>
        <taxon>Ostreoidea</taxon>
        <taxon>Ostreidae</taxon>
        <taxon>Magallana</taxon>
    </lineage>
</organism>
<evidence type="ECO:0000256" key="4">
    <source>
        <dbReference type="SAM" id="Coils"/>
    </source>
</evidence>
<keyword evidence="2" id="KW-0964">Secreted</keyword>
<dbReference type="Proteomes" id="UP000005408">
    <property type="component" value="Unassembled WGS sequence"/>
</dbReference>
<dbReference type="Pfam" id="PF00386">
    <property type="entry name" value="C1q"/>
    <property type="match status" value="1"/>
</dbReference>
<dbReference type="SUPFAM" id="SSF49842">
    <property type="entry name" value="TNF-like"/>
    <property type="match status" value="1"/>
</dbReference>
<proteinExistence type="predicted"/>
<keyword evidence="8" id="KW-1185">Reference proteome</keyword>
<dbReference type="InterPro" id="IPR050822">
    <property type="entry name" value="Cerebellin_Synaptic_Org"/>
</dbReference>
<feature type="signal peptide" evidence="5">
    <location>
        <begin position="1"/>
        <end position="18"/>
    </location>
</feature>
<feature type="coiled-coil region" evidence="4">
    <location>
        <begin position="42"/>
        <end position="83"/>
    </location>
</feature>
<name>A0A8W8LDW6_MAGGI</name>
<dbReference type="PANTHER" id="PTHR22923:SF116">
    <property type="entry name" value="C1Q DOMAIN-CONTAINING PROTEIN"/>
    <property type="match status" value="1"/>
</dbReference>
<evidence type="ECO:0000259" key="6">
    <source>
        <dbReference type="PROSITE" id="PS50871"/>
    </source>
</evidence>
<dbReference type="PRINTS" id="PR00007">
    <property type="entry name" value="COMPLEMNTC1Q"/>
</dbReference>
<dbReference type="EnsemblMetazoa" id="G2755.1">
    <property type="protein sequence ID" value="G2755.1:cds"/>
    <property type="gene ID" value="G2755"/>
</dbReference>
<reference evidence="7" key="1">
    <citation type="submission" date="2022-08" db="UniProtKB">
        <authorList>
            <consortium name="EnsemblMetazoa"/>
        </authorList>
    </citation>
    <scope>IDENTIFICATION</scope>
    <source>
        <strain evidence="7">05x7-T-G4-1.051#20</strain>
    </source>
</reference>
<feature type="chain" id="PRO_5036451491" description="C1q domain-containing protein" evidence="5">
    <location>
        <begin position="19"/>
        <end position="259"/>
    </location>
</feature>
<dbReference type="PROSITE" id="PS50871">
    <property type="entry name" value="C1Q"/>
    <property type="match status" value="1"/>
</dbReference>
<protein>
    <recommendedName>
        <fullName evidence="6">C1q domain-containing protein</fullName>
    </recommendedName>
</protein>
<dbReference type="AlphaFoldDB" id="A0A8W8LDW6"/>
<evidence type="ECO:0000313" key="8">
    <source>
        <dbReference type="Proteomes" id="UP000005408"/>
    </source>
</evidence>
<dbReference type="Gene3D" id="2.60.120.40">
    <property type="match status" value="1"/>
</dbReference>
<evidence type="ECO:0000256" key="3">
    <source>
        <dbReference type="ARBA" id="ARBA00022729"/>
    </source>
</evidence>